<dbReference type="PROSITE" id="PS51072">
    <property type="entry name" value="MHD"/>
    <property type="match status" value="1"/>
</dbReference>
<evidence type="ECO:0000313" key="11">
    <source>
        <dbReference type="EMBL" id="CAD8434209.1"/>
    </source>
</evidence>
<evidence type="ECO:0000259" key="10">
    <source>
        <dbReference type="PROSITE" id="PS51072"/>
    </source>
</evidence>
<dbReference type="InterPro" id="IPR011012">
    <property type="entry name" value="Longin-like_dom_sf"/>
</dbReference>
<dbReference type="Gene3D" id="2.60.40.1170">
    <property type="entry name" value="Mu homology domain, subdomain B"/>
    <property type="match status" value="2"/>
</dbReference>
<dbReference type="Pfam" id="PF00928">
    <property type="entry name" value="Adap_comp_sub"/>
    <property type="match status" value="1"/>
</dbReference>
<keyword evidence="4" id="KW-1003">Cell membrane</keyword>
<dbReference type="Gene3D" id="3.30.450.60">
    <property type="match status" value="1"/>
</dbReference>
<comment type="similarity">
    <text evidence="9">Belongs to the adaptor complexes medium subunit family.</text>
</comment>
<evidence type="ECO:0000256" key="5">
    <source>
        <dbReference type="ARBA" id="ARBA00022583"/>
    </source>
</evidence>
<comment type="subcellular location">
    <subcellularLocation>
        <location evidence="1">Cell membrane</location>
    </subcellularLocation>
    <subcellularLocation>
        <location evidence="2">Membrane</location>
        <location evidence="2">Coated pit</location>
        <topology evidence="2">Peripheral membrane protein</topology>
        <orientation evidence="2">Cytoplasmic side</orientation>
    </subcellularLocation>
</comment>
<dbReference type="CDD" id="cd09251">
    <property type="entry name" value="AP-2_Mu2_Cterm"/>
    <property type="match status" value="1"/>
</dbReference>
<reference evidence="11" key="1">
    <citation type="submission" date="2021-01" db="EMBL/GenBank/DDBJ databases">
        <authorList>
            <person name="Corre E."/>
            <person name="Pelletier E."/>
            <person name="Niang G."/>
            <person name="Scheremetjew M."/>
            <person name="Finn R."/>
            <person name="Kale V."/>
            <person name="Holt S."/>
            <person name="Cochrane G."/>
            <person name="Meng A."/>
            <person name="Brown T."/>
            <person name="Cohen L."/>
        </authorList>
    </citation>
    <scope>NUCLEOTIDE SEQUENCE</scope>
    <source>
        <strain evidence="11">CCMP2058</strain>
    </source>
</reference>
<dbReference type="AlphaFoldDB" id="A0A7S0GQI1"/>
<dbReference type="InterPro" id="IPR043512">
    <property type="entry name" value="Mu2_C"/>
</dbReference>
<proteinExistence type="inferred from homology"/>
<keyword evidence="7" id="KW-0472">Membrane</keyword>
<dbReference type="PIRSF" id="PIRSF005992">
    <property type="entry name" value="Clathrin_mu"/>
    <property type="match status" value="1"/>
</dbReference>
<dbReference type="InterPro" id="IPR018240">
    <property type="entry name" value="Clathrin_mu_CS"/>
</dbReference>
<dbReference type="GO" id="GO:0005886">
    <property type="term" value="C:plasma membrane"/>
    <property type="evidence" value="ECO:0007669"/>
    <property type="project" value="UniProtKB-SubCell"/>
</dbReference>
<accession>A0A7S0GQI1</accession>
<evidence type="ECO:0000256" key="1">
    <source>
        <dbReference type="ARBA" id="ARBA00004236"/>
    </source>
</evidence>
<dbReference type="EMBL" id="HBEM01004221">
    <property type="protein sequence ID" value="CAD8434209.1"/>
    <property type="molecule type" value="Transcribed_RNA"/>
</dbReference>
<dbReference type="InterPro" id="IPR050431">
    <property type="entry name" value="Adaptor_comp_med_subunit"/>
</dbReference>
<sequence>MIDSIFMANMRGDRLIERYYRGNISKNIIRAFRHHHIATKKLNKPVTRIDDTYFFHIKVDDVILGAVSNENVNPSLVFQFLHALSGLFRAYFRKVNPTTIRDHFVLVYELLDECIDNGYPQITGIEVLKELIKLGGPTKADSKNKDPKMKGKLTKTITGVTDWRPNTNIVHERNEVFIDILEHVNLLLSAKGGVLRSDVTGAVIMKTKLTGMPSCKFGLNDKVRLQKEKDDGKLRRPFKGIAIDDVTFHRCVRLTRFDQDRSINFIPPDGEFELMKYRVTNEINLPFKVIPIVNERGRNRVEYDITITPNFGKQLMATNVIVKIPTPENATAKQKNIKVKSGKAKYYPTHNAIIWKFRRFMGSSDSGFRLQAEVQRLHSVKEKPWVRPPISMEFQVPMFTSSGLHVRFLKVVENSGYSTVKWVRYITQAGQYQVRI</sequence>
<dbReference type="PRINTS" id="PR00314">
    <property type="entry name" value="CLATHRINADPT"/>
</dbReference>
<gene>
    <name evidence="11" type="ORF">LAMO00422_LOCUS2966</name>
</gene>
<name>A0A7S0GQI1_9EUKA</name>
<evidence type="ECO:0000256" key="6">
    <source>
        <dbReference type="ARBA" id="ARBA00022927"/>
    </source>
</evidence>
<dbReference type="PROSITE" id="PS00991">
    <property type="entry name" value="CLAT_ADAPTOR_M_2"/>
    <property type="match status" value="1"/>
</dbReference>
<keyword evidence="3 9" id="KW-0813">Transport</keyword>
<dbReference type="GO" id="GO:0006897">
    <property type="term" value="P:endocytosis"/>
    <property type="evidence" value="ECO:0007669"/>
    <property type="project" value="UniProtKB-KW"/>
</dbReference>
<dbReference type="InterPro" id="IPR036168">
    <property type="entry name" value="AP2_Mu_C_sf"/>
</dbReference>
<evidence type="ECO:0000256" key="8">
    <source>
        <dbReference type="ARBA" id="ARBA00023176"/>
    </source>
</evidence>
<keyword evidence="5" id="KW-0254">Endocytosis</keyword>
<evidence type="ECO:0000256" key="7">
    <source>
        <dbReference type="ARBA" id="ARBA00023136"/>
    </source>
</evidence>
<organism evidence="11">
    <name type="scientific">Amorphochlora amoebiformis</name>
    <dbReference type="NCBI Taxonomy" id="1561963"/>
    <lineage>
        <taxon>Eukaryota</taxon>
        <taxon>Sar</taxon>
        <taxon>Rhizaria</taxon>
        <taxon>Cercozoa</taxon>
        <taxon>Chlorarachniophyceae</taxon>
        <taxon>Amorphochlora</taxon>
    </lineage>
</organism>
<keyword evidence="8" id="KW-0168">Coated pit</keyword>
<evidence type="ECO:0000256" key="3">
    <source>
        <dbReference type="ARBA" id="ARBA00022448"/>
    </source>
</evidence>
<evidence type="ECO:0000256" key="2">
    <source>
        <dbReference type="ARBA" id="ARBA00004277"/>
    </source>
</evidence>
<dbReference type="GO" id="GO:0030131">
    <property type="term" value="C:clathrin adaptor complex"/>
    <property type="evidence" value="ECO:0007669"/>
    <property type="project" value="UniProtKB-UniRule"/>
</dbReference>
<dbReference type="FunFam" id="3.30.450.60:FF:000002">
    <property type="entry name" value="AP-2 complex subunit mu, putative"/>
    <property type="match status" value="1"/>
</dbReference>
<dbReference type="GO" id="GO:0006886">
    <property type="term" value="P:intracellular protein transport"/>
    <property type="evidence" value="ECO:0007669"/>
    <property type="project" value="UniProtKB-UniRule"/>
</dbReference>
<protein>
    <recommendedName>
        <fullName evidence="10">MHD domain-containing protein</fullName>
    </recommendedName>
</protein>
<dbReference type="PANTHER" id="PTHR10529">
    <property type="entry name" value="AP COMPLEX SUBUNIT MU"/>
    <property type="match status" value="1"/>
</dbReference>
<dbReference type="SUPFAM" id="SSF64356">
    <property type="entry name" value="SNARE-like"/>
    <property type="match status" value="1"/>
</dbReference>
<dbReference type="SUPFAM" id="SSF49447">
    <property type="entry name" value="Second domain of Mu2 adaptin subunit (ap50) of ap2 adaptor"/>
    <property type="match status" value="1"/>
</dbReference>
<dbReference type="GO" id="GO:0005905">
    <property type="term" value="C:clathrin-coated pit"/>
    <property type="evidence" value="ECO:0007669"/>
    <property type="project" value="UniProtKB-KW"/>
</dbReference>
<dbReference type="InterPro" id="IPR028565">
    <property type="entry name" value="MHD"/>
</dbReference>
<evidence type="ECO:0000256" key="9">
    <source>
        <dbReference type="PIRNR" id="PIRNR005992"/>
    </source>
</evidence>
<dbReference type="InterPro" id="IPR001392">
    <property type="entry name" value="Clathrin_mu"/>
</dbReference>
<keyword evidence="6 9" id="KW-0653">Protein transport</keyword>
<evidence type="ECO:0000256" key="4">
    <source>
        <dbReference type="ARBA" id="ARBA00022475"/>
    </source>
</evidence>
<feature type="domain" description="MHD" evidence="10">
    <location>
        <begin position="173"/>
        <end position="435"/>
    </location>
</feature>